<dbReference type="Proteomes" id="UP001597237">
    <property type="component" value="Unassembled WGS sequence"/>
</dbReference>
<comment type="caution">
    <text evidence="1">The sequence shown here is derived from an EMBL/GenBank/DDBJ whole genome shotgun (WGS) entry which is preliminary data.</text>
</comment>
<proteinExistence type="predicted"/>
<reference evidence="2" key="1">
    <citation type="journal article" date="2019" name="Int. J. Syst. Evol. Microbiol.">
        <title>The Global Catalogue of Microorganisms (GCM) 10K type strain sequencing project: providing services to taxonomists for standard genome sequencing and annotation.</title>
        <authorList>
            <consortium name="The Broad Institute Genomics Platform"/>
            <consortium name="The Broad Institute Genome Sequencing Center for Infectious Disease"/>
            <person name="Wu L."/>
            <person name="Ma J."/>
        </authorList>
    </citation>
    <scope>NUCLEOTIDE SEQUENCE [LARGE SCALE GENOMIC DNA]</scope>
    <source>
        <strain evidence="2">DFY28</strain>
    </source>
</reference>
<evidence type="ECO:0000313" key="2">
    <source>
        <dbReference type="Proteomes" id="UP001597237"/>
    </source>
</evidence>
<organism evidence="1 2">
    <name type="scientific">Phenylobacterium terrae</name>
    <dbReference type="NCBI Taxonomy" id="2665495"/>
    <lineage>
        <taxon>Bacteria</taxon>
        <taxon>Pseudomonadati</taxon>
        <taxon>Pseudomonadota</taxon>
        <taxon>Alphaproteobacteria</taxon>
        <taxon>Caulobacterales</taxon>
        <taxon>Caulobacteraceae</taxon>
        <taxon>Phenylobacterium</taxon>
    </lineage>
</organism>
<dbReference type="RefSeq" id="WP_377283115.1">
    <property type="nucleotide sequence ID" value="NZ_JBHRSI010000008.1"/>
</dbReference>
<keyword evidence="2" id="KW-1185">Reference proteome</keyword>
<sequence>MSDFIDLRGASGAAYRFRRADPAALPATAGNFVFVREDEGAPEIVCCGTALSLTLAGGLSRNMSERYGASELYIRLNVARAVRLGEHEDILQHTKPPTSFEELG</sequence>
<dbReference type="EMBL" id="JBHUEY010000001">
    <property type="protein sequence ID" value="MFD1783693.1"/>
    <property type="molecule type" value="Genomic_DNA"/>
</dbReference>
<accession>A0ABW4N0Y7</accession>
<protein>
    <submittedName>
        <fullName evidence="1">Uncharacterized protein</fullName>
    </submittedName>
</protein>
<gene>
    <name evidence="1" type="ORF">ACFSC0_09835</name>
</gene>
<evidence type="ECO:0000313" key="1">
    <source>
        <dbReference type="EMBL" id="MFD1783693.1"/>
    </source>
</evidence>
<name>A0ABW4N0Y7_9CAUL</name>